<keyword evidence="3" id="KW-0804">Transcription</keyword>
<dbReference type="Pfam" id="PF00392">
    <property type="entry name" value="GntR"/>
    <property type="match status" value="1"/>
</dbReference>
<keyword evidence="6" id="KW-1185">Reference proteome</keyword>
<dbReference type="InterPro" id="IPR008920">
    <property type="entry name" value="TF_FadR/GntR_C"/>
</dbReference>
<keyword evidence="1" id="KW-0805">Transcription regulation</keyword>
<dbReference type="Proteomes" id="UP000256679">
    <property type="component" value="Unassembled WGS sequence"/>
</dbReference>
<evidence type="ECO:0000259" key="4">
    <source>
        <dbReference type="PROSITE" id="PS50949"/>
    </source>
</evidence>
<dbReference type="PANTHER" id="PTHR43537:SF44">
    <property type="entry name" value="GNTR FAMILY REGULATORY PROTEIN"/>
    <property type="match status" value="1"/>
</dbReference>
<dbReference type="RefSeq" id="WP_115754257.1">
    <property type="nucleotide sequence ID" value="NZ_QFCQ01000003.1"/>
</dbReference>
<dbReference type="Pfam" id="PF07729">
    <property type="entry name" value="FCD"/>
    <property type="match status" value="1"/>
</dbReference>
<evidence type="ECO:0000313" key="5">
    <source>
        <dbReference type="EMBL" id="RDW14733.1"/>
    </source>
</evidence>
<dbReference type="SMART" id="SM00345">
    <property type="entry name" value="HTH_GNTR"/>
    <property type="match status" value="1"/>
</dbReference>
<reference evidence="5 6" key="1">
    <citation type="submission" date="2018-05" db="EMBL/GenBank/DDBJ databases">
        <title>Whole genome sequencing of Paracoccus thiocyanatus SST.</title>
        <authorList>
            <person name="Ghosh W."/>
            <person name="Rameez M.J."/>
            <person name="Roy C."/>
        </authorList>
    </citation>
    <scope>NUCLEOTIDE SEQUENCE [LARGE SCALE GENOMIC DNA]</scope>
    <source>
        <strain evidence="5 6">SST</strain>
    </source>
</reference>
<evidence type="ECO:0000256" key="2">
    <source>
        <dbReference type="ARBA" id="ARBA00023125"/>
    </source>
</evidence>
<dbReference type="Gene3D" id="1.10.10.10">
    <property type="entry name" value="Winged helix-like DNA-binding domain superfamily/Winged helix DNA-binding domain"/>
    <property type="match status" value="1"/>
</dbReference>
<feature type="domain" description="HTH gntR-type" evidence="4">
    <location>
        <begin position="20"/>
        <end position="88"/>
    </location>
</feature>
<dbReference type="GO" id="GO:0003677">
    <property type="term" value="F:DNA binding"/>
    <property type="evidence" value="ECO:0007669"/>
    <property type="project" value="UniProtKB-KW"/>
</dbReference>
<evidence type="ECO:0000256" key="3">
    <source>
        <dbReference type="ARBA" id="ARBA00023163"/>
    </source>
</evidence>
<gene>
    <name evidence="5" type="ORF">DIE28_00945</name>
</gene>
<dbReference type="AlphaFoldDB" id="A0A3D8PF97"/>
<comment type="caution">
    <text evidence="5">The sequence shown here is derived from an EMBL/GenBank/DDBJ whole genome shotgun (WGS) entry which is preliminary data.</text>
</comment>
<dbReference type="InterPro" id="IPR036388">
    <property type="entry name" value="WH-like_DNA-bd_sf"/>
</dbReference>
<dbReference type="PANTHER" id="PTHR43537">
    <property type="entry name" value="TRANSCRIPTIONAL REGULATOR, GNTR FAMILY"/>
    <property type="match status" value="1"/>
</dbReference>
<evidence type="ECO:0000256" key="1">
    <source>
        <dbReference type="ARBA" id="ARBA00023015"/>
    </source>
</evidence>
<dbReference type="CDD" id="cd07377">
    <property type="entry name" value="WHTH_GntR"/>
    <property type="match status" value="1"/>
</dbReference>
<dbReference type="GO" id="GO:0003700">
    <property type="term" value="F:DNA-binding transcription factor activity"/>
    <property type="evidence" value="ECO:0007669"/>
    <property type="project" value="InterPro"/>
</dbReference>
<dbReference type="EMBL" id="QFCQ01000003">
    <property type="protein sequence ID" value="RDW14733.1"/>
    <property type="molecule type" value="Genomic_DNA"/>
</dbReference>
<dbReference type="SUPFAM" id="SSF46785">
    <property type="entry name" value="Winged helix' DNA-binding domain"/>
    <property type="match status" value="1"/>
</dbReference>
<dbReference type="InterPro" id="IPR036390">
    <property type="entry name" value="WH_DNA-bd_sf"/>
</dbReference>
<evidence type="ECO:0000313" key="6">
    <source>
        <dbReference type="Proteomes" id="UP000256679"/>
    </source>
</evidence>
<dbReference type="PROSITE" id="PS50949">
    <property type="entry name" value="HTH_GNTR"/>
    <property type="match status" value="1"/>
</dbReference>
<organism evidence="5 6">
    <name type="scientific">Paracoccus thiocyanatus</name>
    <dbReference type="NCBI Taxonomy" id="34006"/>
    <lineage>
        <taxon>Bacteria</taxon>
        <taxon>Pseudomonadati</taxon>
        <taxon>Pseudomonadota</taxon>
        <taxon>Alphaproteobacteria</taxon>
        <taxon>Rhodobacterales</taxon>
        <taxon>Paracoccaceae</taxon>
        <taxon>Paracoccus</taxon>
    </lineage>
</organism>
<sequence length="255" mass="27452">MTIEQTSGDEPSHSSLGRHRSLGENLYQTIAEQIASGGLPPGSLLPKEAEMAVQYGVSRTVLREALVRLRYEGQIESKRGTGNRVVGPAIARTEPIFAPAPPHSIADLRACFEFRLGVEPNIAALAAQRADRYDLNRIEAAAAALEHVIRSGELGAPQDIAFHTAITQAARNTYYVRTISAIAVPVEIGMKVAATLAPADPKARLQTTLDEHRAILQAIRDRDPEAARVAMRHHIESSMARVFTGAAPEATGTPN</sequence>
<dbReference type="InterPro" id="IPR011711">
    <property type="entry name" value="GntR_C"/>
</dbReference>
<dbReference type="SUPFAM" id="SSF48008">
    <property type="entry name" value="GntR ligand-binding domain-like"/>
    <property type="match status" value="1"/>
</dbReference>
<proteinExistence type="predicted"/>
<keyword evidence="2" id="KW-0238">DNA-binding</keyword>
<dbReference type="InterPro" id="IPR000524">
    <property type="entry name" value="Tscrpt_reg_HTH_GntR"/>
</dbReference>
<protein>
    <submittedName>
        <fullName evidence="5">GntR family transcriptional regulator</fullName>
    </submittedName>
</protein>
<accession>A0A3D8PF97</accession>
<dbReference type="PRINTS" id="PR00035">
    <property type="entry name" value="HTHGNTR"/>
</dbReference>
<dbReference type="Gene3D" id="1.20.120.530">
    <property type="entry name" value="GntR ligand-binding domain-like"/>
    <property type="match status" value="1"/>
</dbReference>
<dbReference type="SMART" id="SM00895">
    <property type="entry name" value="FCD"/>
    <property type="match status" value="1"/>
</dbReference>
<name>A0A3D8PF97_9RHOB</name>